<dbReference type="EMBL" id="CP134146">
    <property type="protein sequence ID" value="WNC67553.1"/>
    <property type="molecule type" value="Genomic_DNA"/>
</dbReference>
<reference evidence="2" key="1">
    <citation type="submission" date="2023-09" db="EMBL/GenBank/DDBJ databases">
        <authorList>
            <person name="Li S."/>
            <person name="Li X."/>
            <person name="Zhang C."/>
            <person name="Zhao Z."/>
        </authorList>
    </citation>
    <scope>NUCLEOTIDE SEQUENCE [LARGE SCALE GENOMIC DNA]</scope>
    <source>
        <strain evidence="2">SQ345</strain>
    </source>
</reference>
<organism evidence="1 2">
    <name type="scientific">Thalassotalea nanhaiensis</name>
    <dbReference type="NCBI Taxonomy" id="3065648"/>
    <lineage>
        <taxon>Bacteria</taxon>
        <taxon>Pseudomonadati</taxon>
        <taxon>Pseudomonadota</taxon>
        <taxon>Gammaproteobacteria</taxon>
        <taxon>Alteromonadales</taxon>
        <taxon>Colwelliaceae</taxon>
        <taxon>Thalassotalea</taxon>
    </lineage>
</organism>
<name>A0ABY9TFK9_9GAMM</name>
<gene>
    <name evidence="1" type="ORF">RI845_13625</name>
</gene>
<protein>
    <recommendedName>
        <fullName evidence="3">Helix-turn-helix domain-containing protein</fullName>
    </recommendedName>
</protein>
<evidence type="ECO:0000313" key="2">
    <source>
        <dbReference type="Proteomes" id="UP001248581"/>
    </source>
</evidence>
<sequence>MMLSHQEACQYLNVTRKTLWVYRTKHPMKHLIKCNKLSHKKIEFCKDSLKQFNESIMESAYRL</sequence>
<dbReference type="Proteomes" id="UP001248581">
    <property type="component" value="Chromosome"/>
</dbReference>
<evidence type="ECO:0008006" key="3">
    <source>
        <dbReference type="Google" id="ProtNLM"/>
    </source>
</evidence>
<evidence type="ECO:0000313" key="1">
    <source>
        <dbReference type="EMBL" id="WNC67553.1"/>
    </source>
</evidence>
<dbReference type="RefSeq" id="WP_348386712.1">
    <property type="nucleotide sequence ID" value="NZ_CP134146.1"/>
</dbReference>
<accession>A0ABY9TFK9</accession>
<keyword evidence="2" id="KW-1185">Reference proteome</keyword>
<proteinExistence type="predicted"/>